<reference evidence="1 2" key="1">
    <citation type="submission" date="2017-05" db="EMBL/GenBank/DDBJ databases">
        <title>Genome of assembly of the Bengalese finch, Lonchura striata domestica.</title>
        <authorList>
            <person name="Colquitt B.M."/>
            <person name="Brainard M.S."/>
        </authorList>
    </citation>
    <scope>NUCLEOTIDE SEQUENCE [LARGE SCALE GENOMIC DNA]</scope>
    <source>
        <strain evidence="1">White83orange57</strain>
    </source>
</reference>
<gene>
    <name evidence="1" type="ORF">RLOC_00008699</name>
</gene>
<proteinExistence type="predicted"/>
<dbReference type="AlphaFoldDB" id="A0A218VED1"/>
<protein>
    <submittedName>
        <fullName evidence="1">Uncharacterized protein</fullName>
    </submittedName>
</protein>
<sequence length="89" mass="9725">MGVGGCCLHESVVVQEDSKTCSAFESHNMLFHKTVTKEARIKSSGVLYSQLGWMCSVVADAPVHCKIKCSQFCRGKSAAFSLPRMVNLK</sequence>
<accession>A0A218VED1</accession>
<evidence type="ECO:0000313" key="2">
    <source>
        <dbReference type="Proteomes" id="UP000197619"/>
    </source>
</evidence>
<dbReference type="Proteomes" id="UP000197619">
    <property type="component" value="Unassembled WGS sequence"/>
</dbReference>
<comment type="caution">
    <text evidence="1">The sequence shown here is derived from an EMBL/GenBank/DDBJ whole genome shotgun (WGS) entry which is preliminary data.</text>
</comment>
<organism evidence="1 2">
    <name type="scientific">Lonchura striata</name>
    <name type="common">white-rumped munia</name>
    <dbReference type="NCBI Taxonomy" id="40157"/>
    <lineage>
        <taxon>Eukaryota</taxon>
        <taxon>Metazoa</taxon>
        <taxon>Chordata</taxon>
        <taxon>Craniata</taxon>
        <taxon>Vertebrata</taxon>
        <taxon>Euteleostomi</taxon>
        <taxon>Archelosauria</taxon>
        <taxon>Archosauria</taxon>
        <taxon>Dinosauria</taxon>
        <taxon>Saurischia</taxon>
        <taxon>Theropoda</taxon>
        <taxon>Coelurosauria</taxon>
        <taxon>Aves</taxon>
        <taxon>Neognathae</taxon>
        <taxon>Neoaves</taxon>
        <taxon>Telluraves</taxon>
        <taxon>Australaves</taxon>
        <taxon>Passeriformes</taxon>
        <taxon>Passeroidea</taxon>
        <taxon>Estrildidae</taxon>
        <taxon>Estrildinae</taxon>
        <taxon>Lonchura</taxon>
    </lineage>
</organism>
<dbReference type="EMBL" id="MUZQ01000004">
    <property type="protein sequence ID" value="OWK64269.1"/>
    <property type="molecule type" value="Genomic_DNA"/>
</dbReference>
<keyword evidence="2" id="KW-1185">Reference proteome</keyword>
<evidence type="ECO:0000313" key="1">
    <source>
        <dbReference type="EMBL" id="OWK64269.1"/>
    </source>
</evidence>
<name>A0A218VED1_9PASE</name>